<dbReference type="PROSITE" id="PS00211">
    <property type="entry name" value="ABC_TRANSPORTER_1"/>
    <property type="match status" value="1"/>
</dbReference>
<dbReference type="InterPro" id="IPR003593">
    <property type="entry name" value="AAA+_ATPase"/>
</dbReference>
<evidence type="ECO:0000256" key="1">
    <source>
        <dbReference type="ARBA" id="ARBA00005417"/>
    </source>
</evidence>
<dbReference type="PANTHER" id="PTHR46743">
    <property type="entry name" value="TEICHOIC ACIDS EXPORT ATP-BINDING PROTEIN TAGH"/>
    <property type="match status" value="1"/>
</dbReference>
<dbReference type="InterPro" id="IPR050683">
    <property type="entry name" value="Bact_Polysacc_Export_ATP-bd"/>
</dbReference>
<keyword evidence="2" id="KW-0813">Transport</keyword>
<evidence type="ECO:0000313" key="8">
    <source>
        <dbReference type="Proteomes" id="UP000324260"/>
    </source>
</evidence>
<name>A0A5D9DAP8_HALER</name>
<dbReference type="Gene3D" id="3.40.50.300">
    <property type="entry name" value="P-loop containing nucleotide triphosphate hydrolases"/>
    <property type="match status" value="1"/>
</dbReference>
<accession>A0A5D9DAP8</accession>
<dbReference type="InterPro" id="IPR017871">
    <property type="entry name" value="ABC_transporter-like_CS"/>
</dbReference>
<dbReference type="InterPro" id="IPR003439">
    <property type="entry name" value="ABC_transporter-like_ATP-bd"/>
</dbReference>
<organism evidence="7 8">
    <name type="scientific">Halomonas eurihalina</name>
    <dbReference type="NCBI Taxonomy" id="42566"/>
    <lineage>
        <taxon>Bacteria</taxon>
        <taxon>Pseudomonadati</taxon>
        <taxon>Pseudomonadota</taxon>
        <taxon>Gammaproteobacteria</taxon>
        <taxon>Oceanospirillales</taxon>
        <taxon>Halomonadaceae</taxon>
        <taxon>Halomonas</taxon>
    </lineage>
</organism>
<dbReference type="GO" id="GO:0016887">
    <property type="term" value="F:ATP hydrolysis activity"/>
    <property type="evidence" value="ECO:0007669"/>
    <property type="project" value="InterPro"/>
</dbReference>
<keyword evidence="8" id="KW-1185">Reference proteome</keyword>
<dbReference type="PROSITE" id="PS50893">
    <property type="entry name" value="ABC_TRANSPORTER_2"/>
    <property type="match status" value="1"/>
</dbReference>
<dbReference type="InterPro" id="IPR015860">
    <property type="entry name" value="ABC_transpr_TagH-like"/>
</dbReference>
<evidence type="ECO:0000256" key="5">
    <source>
        <dbReference type="SAM" id="MobiDB-lite"/>
    </source>
</evidence>
<dbReference type="PANTHER" id="PTHR46743:SF2">
    <property type="entry name" value="TEICHOIC ACIDS EXPORT ATP-BINDING PROTEIN TAGH"/>
    <property type="match status" value="1"/>
</dbReference>
<gene>
    <name evidence="7" type="ORF">FZZ93_04135</name>
</gene>
<dbReference type="EMBL" id="VTPU01000003">
    <property type="protein sequence ID" value="TZG40669.1"/>
    <property type="molecule type" value="Genomic_DNA"/>
</dbReference>
<keyword evidence="3" id="KW-0547">Nucleotide-binding</keyword>
<feature type="compositionally biased region" description="Polar residues" evidence="5">
    <location>
        <begin position="234"/>
        <end position="253"/>
    </location>
</feature>
<dbReference type="SUPFAM" id="SSF52540">
    <property type="entry name" value="P-loop containing nucleoside triphosphate hydrolases"/>
    <property type="match status" value="1"/>
</dbReference>
<dbReference type="CDD" id="cd03220">
    <property type="entry name" value="ABC_KpsT_Wzt"/>
    <property type="match status" value="1"/>
</dbReference>
<evidence type="ECO:0000313" key="7">
    <source>
        <dbReference type="EMBL" id="TZG40669.1"/>
    </source>
</evidence>
<dbReference type="OrthoDB" id="9778870at2"/>
<feature type="domain" description="ABC transporter" evidence="6">
    <location>
        <begin position="2"/>
        <end position="223"/>
    </location>
</feature>
<comment type="caution">
    <text evidence="7">The sequence shown here is derived from an EMBL/GenBank/DDBJ whole genome shotgun (WGS) entry which is preliminary data.</text>
</comment>
<dbReference type="GO" id="GO:0016020">
    <property type="term" value="C:membrane"/>
    <property type="evidence" value="ECO:0007669"/>
    <property type="project" value="InterPro"/>
</dbReference>
<dbReference type="RefSeq" id="WP_149321069.1">
    <property type="nucleotide sequence ID" value="NZ_JARWAH010000001.1"/>
</dbReference>
<dbReference type="AlphaFoldDB" id="A0A5D9DAP8"/>
<comment type="similarity">
    <text evidence="1">Belongs to the ABC transporter superfamily.</text>
</comment>
<evidence type="ECO:0000256" key="4">
    <source>
        <dbReference type="ARBA" id="ARBA00022840"/>
    </source>
</evidence>
<feature type="region of interest" description="Disordered" evidence="5">
    <location>
        <begin position="317"/>
        <end position="351"/>
    </location>
</feature>
<dbReference type="InterPro" id="IPR027417">
    <property type="entry name" value="P-loop_NTPase"/>
</dbReference>
<dbReference type="SMART" id="SM00382">
    <property type="entry name" value="AAA"/>
    <property type="match status" value="1"/>
</dbReference>
<sequence>MIEINGLYKRYHNHHGSDWVLRDINLTIPKGVSVGLVGRNGAGKSTLLRLIAGMDMPERGSIHRGCRVSWPIGLSGGFQGSMTGRQNVKFVARVHGGRQNVEDIIERVRDFAEIGEAFDEPIKTYSSGMRARLNFGLSLAFDFDVYLSDEATSVGDRAFKAKASKAFKDKVGQASLIMVSHGEGMLKQLCQAGVYLQNGRATWYDDVKDAIAAYHAETDEARKQRGEQVGQVASGKSQQRPGTAQNELALQQGKTKKPSEAQQAQTDTSTQESETREELESLVARRRADFEVAKSAFEHAKAMQLVEMDLKPYQRRFRKARNQLQQAQERLDSSSAAEDAGDNSHPGSNHS</sequence>
<feature type="compositionally biased region" description="Polar residues" evidence="5">
    <location>
        <begin position="322"/>
        <end position="336"/>
    </location>
</feature>
<dbReference type="GO" id="GO:0140359">
    <property type="term" value="F:ABC-type transporter activity"/>
    <property type="evidence" value="ECO:0007669"/>
    <property type="project" value="InterPro"/>
</dbReference>
<dbReference type="Proteomes" id="UP000324260">
    <property type="component" value="Unassembled WGS sequence"/>
</dbReference>
<dbReference type="Pfam" id="PF00005">
    <property type="entry name" value="ABC_tran"/>
    <property type="match status" value="1"/>
</dbReference>
<protein>
    <submittedName>
        <fullName evidence="7">ABC transporter ATP-binding protein</fullName>
    </submittedName>
</protein>
<feature type="compositionally biased region" description="Polar residues" evidence="5">
    <location>
        <begin position="260"/>
        <end position="272"/>
    </location>
</feature>
<evidence type="ECO:0000256" key="3">
    <source>
        <dbReference type="ARBA" id="ARBA00022741"/>
    </source>
</evidence>
<proteinExistence type="inferred from homology"/>
<reference evidence="7 8" key="1">
    <citation type="submission" date="2019-08" db="EMBL/GenBank/DDBJ databases">
        <title>Draft Genome Sequence of Halomonas eurihalina Isolated from Preserved Hide-surface.</title>
        <authorList>
            <person name="Hussain S.A."/>
            <person name="Xu A."/>
            <person name="Sarker M."/>
            <person name="Sommers C."/>
        </authorList>
    </citation>
    <scope>NUCLEOTIDE SEQUENCE [LARGE SCALE GENOMIC DNA]</scope>
    <source>
        <strain evidence="7 8">MS1</strain>
    </source>
</reference>
<dbReference type="GO" id="GO:0005524">
    <property type="term" value="F:ATP binding"/>
    <property type="evidence" value="ECO:0007669"/>
    <property type="project" value="UniProtKB-KW"/>
</dbReference>
<evidence type="ECO:0000256" key="2">
    <source>
        <dbReference type="ARBA" id="ARBA00022448"/>
    </source>
</evidence>
<evidence type="ECO:0000259" key="6">
    <source>
        <dbReference type="PROSITE" id="PS50893"/>
    </source>
</evidence>
<feature type="region of interest" description="Disordered" evidence="5">
    <location>
        <begin position="222"/>
        <end position="280"/>
    </location>
</feature>
<keyword evidence="4 7" id="KW-0067">ATP-binding</keyword>